<protein>
    <submittedName>
        <fullName evidence="2">Uncharacterized protein</fullName>
    </submittedName>
</protein>
<name>A0A511SW72_MYXFU</name>
<evidence type="ECO:0000313" key="3">
    <source>
        <dbReference type="EMBL" id="SET07710.1"/>
    </source>
</evidence>
<evidence type="ECO:0000313" key="5">
    <source>
        <dbReference type="Proteomes" id="UP000321514"/>
    </source>
</evidence>
<reference evidence="3 4" key="1">
    <citation type="submission" date="2016-10" db="EMBL/GenBank/DDBJ databases">
        <authorList>
            <person name="Varghese N."/>
            <person name="Submissions S."/>
        </authorList>
    </citation>
    <scope>NUCLEOTIDE SEQUENCE [LARGE SCALE GENOMIC DNA]</scope>
    <source>
        <strain evidence="3 4">DSM 16525</strain>
    </source>
</reference>
<evidence type="ECO:0000313" key="2">
    <source>
        <dbReference type="EMBL" id="GEN05418.1"/>
    </source>
</evidence>
<keyword evidence="1" id="KW-0812">Transmembrane</keyword>
<keyword evidence="1" id="KW-1133">Transmembrane helix</keyword>
<organism evidence="2 5">
    <name type="scientific">Myxococcus fulvus</name>
    <dbReference type="NCBI Taxonomy" id="33"/>
    <lineage>
        <taxon>Bacteria</taxon>
        <taxon>Pseudomonadati</taxon>
        <taxon>Myxococcota</taxon>
        <taxon>Myxococcia</taxon>
        <taxon>Myxococcales</taxon>
        <taxon>Cystobacterineae</taxon>
        <taxon>Myxococcaceae</taxon>
        <taxon>Myxococcus</taxon>
    </lineage>
</organism>
<feature type="transmembrane region" description="Helical" evidence="1">
    <location>
        <begin position="121"/>
        <end position="139"/>
    </location>
</feature>
<dbReference type="AlphaFoldDB" id="A0A511SW72"/>
<proteinExistence type="predicted"/>
<evidence type="ECO:0000313" key="4">
    <source>
        <dbReference type="Proteomes" id="UP000183760"/>
    </source>
</evidence>
<gene>
    <name evidence="2" type="ORF">MFU01_04550</name>
    <name evidence="3" type="ORF">SAMN05443572_1011036</name>
</gene>
<dbReference type="RefSeq" id="WP_074949410.1">
    <property type="nucleotide sequence ID" value="NZ_BJXR01000006.1"/>
</dbReference>
<keyword evidence="1" id="KW-0472">Membrane</keyword>
<dbReference type="EMBL" id="BJXR01000006">
    <property type="protein sequence ID" value="GEN05418.1"/>
    <property type="molecule type" value="Genomic_DNA"/>
</dbReference>
<dbReference type="Proteomes" id="UP000321514">
    <property type="component" value="Unassembled WGS sequence"/>
</dbReference>
<dbReference type="EMBL" id="FOIB01000001">
    <property type="protein sequence ID" value="SET07710.1"/>
    <property type="molecule type" value="Genomic_DNA"/>
</dbReference>
<keyword evidence="4" id="KW-1185">Reference proteome</keyword>
<dbReference type="Proteomes" id="UP000183760">
    <property type="component" value="Unassembled WGS sequence"/>
</dbReference>
<reference evidence="2 5" key="2">
    <citation type="submission" date="2019-07" db="EMBL/GenBank/DDBJ databases">
        <title>Whole genome shotgun sequence of Myxococcus fulvus NBRC 100333.</title>
        <authorList>
            <person name="Hosoyama A."/>
            <person name="Uohara A."/>
            <person name="Ohji S."/>
            <person name="Ichikawa N."/>
        </authorList>
    </citation>
    <scope>NUCLEOTIDE SEQUENCE [LARGE SCALE GENOMIC DNA]</scope>
    <source>
        <strain evidence="2 5">NBRC 100333</strain>
    </source>
</reference>
<sequence length="161" mass="17458">MGIFRIHIERVLQSSEVREQTEARLAGWVGPFKVSTGPSSSAGGGWYRGRRDGARLLVRRDIPLGEYLVTRMGKQISSHLEVLADGRVRLVTWLGAMAVVRCLLGSLSGAAGVLLKFGVTPASWGVVAVIALGVTWFFYSGGQRVHQESDALTTALEHLIQ</sequence>
<accession>A0A511SW72</accession>
<evidence type="ECO:0000256" key="1">
    <source>
        <dbReference type="SAM" id="Phobius"/>
    </source>
</evidence>
<comment type="caution">
    <text evidence="2">The sequence shown here is derived from an EMBL/GenBank/DDBJ whole genome shotgun (WGS) entry which is preliminary data.</text>
</comment>
<dbReference type="STRING" id="1334629.MFUL124B02_06125"/>
<feature type="transmembrane region" description="Helical" evidence="1">
    <location>
        <begin position="90"/>
        <end position="115"/>
    </location>
</feature>